<dbReference type="InterPro" id="IPR041662">
    <property type="entry name" value="SusD-like_2"/>
</dbReference>
<name>A0A953LC45_9BACT</name>
<dbReference type="InterPro" id="IPR024302">
    <property type="entry name" value="SusD-like"/>
</dbReference>
<accession>A0A953LC45</accession>
<evidence type="ECO:0000313" key="1">
    <source>
        <dbReference type="EMBL" id="MBY5957374.1"/>
    </source>
</evidence>
<dbReference type="Pfam" id="PF12741">
    <property type="entry name" value="SusD-like"/>
    <property type="match status" value="1"/>
</dbReference>
<dbReference type="SUPFAM" id="SSF48452">
    <property type="entry name" value="TPR-like"/>
    <property type="match status" value="1"/>
</dbReference>
<dbReference type="InterPro" id="IPR011990">
    <property type="entry name" value="TPR-like_helical_dom_sf"/>
</dbReference>
<protein>
    <submittedName>
        <fullName evidence="1">SusD/RagB family nutrient-binding outer membrane lipoprotein</fullName>
    </submittedName>
</protein>
<proteinExistence type="predicted"/>
<reference evidence="1" key="1">
    <citation type="submission" date="2021-06" db="EMBL/GenBank/DDBJ databases">
        <title>44 bacteria genomes isolated from Dapeng, Shenzhen.</title>
        <authorList>
            <person name="Zheng W."/>
            <person name="Yu S."/>
            <person name="Huang Y."/>
        </authorList>
    </citation>
    <scope>NUCLEOTIDE SEQUENCE</scope>
    <source>
        <strain evidence="1">DP5N28-2</strain>
    </source>
</reference>
<dbReference type="RefSeq" id="WP_222578893.1">
    <property type="nucleotide sequence ID" value="NZ_JAHVHU010000004.1"/>
</dbReference>
<gene>
    <name evidence="1" type="ORF">KUV50_04445</name>
</gene>
<organism evidence="1 2">
    <name type="scientific">Membranihabitans marinus</name>
    <dbReference type="NCBI Taxonomy" id="1227546"/>
    <lineage>
        <taxon>Bacteria</taxon>
        <taxon>Pseudomonadati</taxon>
        <taxon>Bacteroidota</taxon>
        <taxon>Saprospiria</taxon>
        <taxon>Saprospirales</taxon>
        <taxon>Saprospiraceae</taxon>
        <taxon>Membranihabitans</taxon>
    </lineage>
</organism>
<keyword evidence="2" id="KW-1185">Reference proteome</keyword>
<dbReference type="Gene3D" id="1.25.40.390">
    <property type="match status" value="2"/>
</dbReference>
<sequence>MKTIYKLIIALVLVSAWSCDRDKFAELNSNPSTLSDPDLRYSVTKAIEQMYNNDYTNWFYSNFQYIYPWTQVTTVQGGNNADFNLMGPYGSQGLYGALFPQTVDVRMRIEAMSEEEQAARQALKAITYPIQIAPAIVNTDLTGSLVYSEAGLAPYTNPPLLTPEIDNQEELFNTWLSELDAAIESLRNSEDQITLGRQDFIYEGDYEKWAKFSNLLKLKIAARLVNKNQSKALEIAEQVANSPVGYMDALADDFIYHRGIKYHGTGNGMWIGYGGQNLIDFLVANKDPRLRFTFNKNHFNGEVVQAFIDAEQPLPPFIEPLVDFDENGNFAGWNEPGEPWVRYHGAPVSPDETLDPANDIYFNQTAYNKIAANGVEKTYSSTSLYHEKLTRTLYNYTYPTKPGGRIIELKDNDPPLHVILGSAAETNLYLAEFKLMGANLPKSAQEYFNRGVELSVKRADLLAENNETPYYFSDPVYTDPDQAEAASTHLRDGEIEALISQPAYDLSTDGLEKVYIQQYINFMNTPQDLWTTVRRSGVPMKESEYLSWETFTSSGTEMPIPRRFTVGTPTPDDLNYENALEAVQEQGFTTGDPNPQILNAERLWFDQSNPEYGAGPK</sequence>
<dbReference type="Proteomes" id="UP000753961">
    <property type="component" value="Unassembled WGS sequence"/>
</dbReference>
<comment type="caution">
    <text evidence="1">The sequence shown here is derived from an EMBL/GenBank/DDBJ whole genome shotgun (WGS) entry which is preliminary data.</text>
</comment>
<keyword evidence="1" id="KW-0449">Lipoprotein</keyword>
<dbReference type="EMBL" id="JAHVHU010000004">
    <property type="protein sequence ID" value="MBY5957374.1"/>
    <property type="molecule type" value="Genomic_DNA"/>
</dbReference>
<dbReference type="Pfam" id="PF12771">
    <property type="entry name" value="SusD-like_2"/>
    <property type="match status" value="1"/>
</dbReference>
<dbReference type="AlphaFoldDB" id="A0A953LC45"/>
<evidence type="ECO:0000313" key="2">
    <source>
        <dbReference type="Proteomes" id="UP000753961"/>
    </source>
</evidence>